<dbReference type="GO" id="GO:0016853">
    <property type="term" value="F:isomerase activity"/>
    <property type="evidence" value="ECO:0007669"/>
    <property type="project" value="UniProtKB-KW"/>
</dbReference>
<accession>A0A841KS85</accession>
<dbReference type="AlphaFoldDB" id="A0A841KS85"/>
<gene>
    <name evidence="1" type="ORF">HNQ80_002362</name>
</gene>
<comment type="caution">
    <text evidence="1">The sequence shown here is derived from an EMBL/GenBank/DDBJ whole genome shotgun (WGS) entry which is preliminary data.</text>
</comment>
<evidence type="ECO:0000313" key="1">
    <source>
        <dbReference type="EMBL" id="MBB6216263.1"/>
    </source>
</evidence>
<keyword evidence="2" id="KW-1185">Reference proteome</keyword>
<organism evidence="1 2">
    <name type="scientific">Anaerosolibacter carboniphilus</name>
    <dbReference type="NCBI Taxonomy" id="1417629"/>
    <lineage>
        <taxon>Bacteria</taxon>
        <taxon>Bacillati</taxon>
        <taxon>Bacillota</taxon>
        <taxon>Clostridia</taxon>
        <taxon>Peptostreptococcales</taxon>
        <taxon>Thermotaleaceae</taxon>
        <taxon>Anaerosolibacter</taxon>
    </lineage>
</organism>
<dbReference type="EMBL" id="JACHEN010000013">
    <property type="protein sequence ID" value="MBB6216263.1"/>
    <property type="molecule type" value="Genomic_DNA"/>
</dbReference>
<reference evidence="1 2" key="1">
    <citation type="submission" date="2020-08" db="EMBL/GenBank/DDBJ databases">
        <title>Genomic Encyclopedia of Type Strains, Phase IV (KMG-IV): sequencing the most valuable type-strain genomes for metagenomic binning, comparative biology and taxonomic classification.</title>
        <authorList>
            <person name="Goeker M."/>
        </authorList>
    </citation>
    <scope>NUCLEOTIDE SEQUENCE [LARGE SCALE GENOMIC DNA]</scope>
    <source>
        <strain evidence="1 2">DSM 103526</strain>
    </source>
</reference>
<name>A0A841KS85_9FIRM</name>
<sequence>MKCPNCEKGNLLLKDEVTYVYLYDLADDGKVKWQDQEGYTSYLFVDREQKDFKQYVQCNHCNEVYNHIVERVHDMDMIILKKAIHSNGPVSNDFFI</sequence>
<proteinExistence type="predicted"/>
<dbReference type="RefSeq" id="WP_184310798.1">
    <property type="nucleotide sequence ID" value="NZ_JACHEN010000013.1"/>
</dbReference>
<evidence type="ECO:0000313" key="2">
    <source>
        <dbReference type="Proteomes" id="UP000579281"/>
    </source>
</evidence>
<dbReference type="Proteomes" id="UP000579281">
    <property type="component" value="Unassembled WGS sequence"/>
</dbReference>
<keyword evidence="1" id="KW-0413">Isomerase</keyword>
<dbReference type="GO" id="GO:0003677">
    <property type="term" value="F:DNA binding"/>
    <property type="evidence" value="ECO:0007669"/>
    <property type="project" value="UniProtKB-KW"/>
</dbReference>
<protein>
    <submittedName>
        <fullName evidence="1">SsDNA-binding Zn-finger/Zn-ribbon topoisomerase 1</fullName>
    </submittedName>
</protein>
<keyword evidence="1" id="KW-0238">DNA-binding</keyword>